<feature type="transmembrane region" description="Helical" evidence="1">
    <location>
        <begin position="103"/>
        <end position="119"/>
    </location>
</feature>
<dbReference type="Proteomes" id="UP001596989">
    <property type="component" value="Unassembled WGS sequence"/>
</dbReference>
<feature type="transmembrane region" description="Helical" evidence="1">
    <location>
        <begin position="202"/>
        <end position="224"/>
    </location>
</feature>
<feature type="transmembrane region" description="Helical" evidence="1">
    <location>
        <begin position="43"/>
        <end position="65"/>
    </location>
</feature>
<feature type="transmembrane region" description="Helical" evidence="1">
    <location>
        <begin position="74"/>
        <end position="97"/>
    </location>
</feature>
<keyword evidence="3" id="KW-1185">Reference proteome</keyword>
<evidence type="ECO:0000313" key="2">
    <source>
        <dbReference type="EMBL" id="MFD0960721.1"/>
    </source>
</evidence>
<protein>
    <recommendedName>
        <fullName evidence="4">Beta-carotene 15,15'-monooxygenase</fullName>
    </recommendedName>
</protein>
<name>A0ABW3HTA7_9BACL</name>
<keyword evidence="1" id="KW-1133">Transmembrane helix</keyword>
<accession>A0ABW3HTA7</accession>
<sequence length="357" mass="40100">MMTILSRKVAMSKLLFPLLLLILPAANLTMLHTIDPVQDKELIPFVPLAVGIDFCLVLPLLYFVIHKRKPISRWIIPILLMTAGYIGSALLLSAYGYEAEHRFGFILLPIILLLGWLSFHRIRHMLQACEAGNPSPASGYDAIRRKIAIFLSKDRGLSYWTYEACMYYYALGSWGQKAVSRQAALYHADAADLFTYHKNSNALLMVYFLAFALTLEGVAFHLLIAQWSHIAAWILTISNVYVLLSVLGNYRAMKLSPIVVKPNVVQIRYGLSAQLDIPLHQITAVTAAVYELEVTKEQRNVAIVVGSDAPNVLIECAEPVEATLPFGMKRSSTHIYLMVDHAEDFRQRLLDNSTPVR</sequence>
<comment type="caution">
    <text evidence="2">The sequence shown here is derived from an EMBL/GenBank/DDBJ whole genome shotgun (WGS) entry which is preliminary data.</text>
</comment>
<evidence type="ECO:0000313" key="3">
    <source>
        <dbReference type="Proteomes" id="UP001596989"/>
    </source>
</evidence>
<keyword evidence="1" id="KW-0812">Transmembrane</keyword>
<reference evidence="3" key="1">
    <citation type="journal article" date="2019" name="Int. J. Syst. Evol. Microbiol.">
        <title>The Global Catalogue of Microorganisms (GCM) 10K type strain sequencing project: providing services to taxonomists for standard genome sequencing and annotation.</title>
        <authorList>
            <consortium name="The Broad Institute Genomics Platform"/>
            <consortium name="The Broad Institute Genome Sequencing Center for Infectious Disease"/>
            <person name="Wu L."/>
            <person name="Ma J."/>
        </authorList>
    </citation>
    <scope>NUCLEOTIDE SEQUENCE [LARGE SCALE GENOMIC DNA]</scope>
    <source>
        <strain evidence="3">CCUG 59129</strain>
    </source>
</reference>
<keyword evidence="1" id="KW-0472">Membrane</keyword>
<proteinExistence type="predicted"/>
<organism evidence="2 3">
    <name type="scientific">Paenibacillus chungangensis</name>
    <dbReference type="NCBI Taxonomy" id="696535"/>
    <lineage>
        <taxon>Bacteria</taxon>
        <taxon>Bacillati</taxon>
        <taxon>Bacillota</taxon>
        <taxon>Bacilli</taxon>
        <taxon>Bacillales</taxon>
        <taxon>Paenibacillaceae</taxon>
        <taxon>Paenibacillus</taxon>
    </lineage>
</organism>
<evidence type="ECO:0008006" key="4">
    <source>
        <dbReference type="Google" id="ProtNLM"/>
    </source>
</evidence>
<dbReference type="EMBL" id="JBHTJZ010000024">
    <property type="protein sequence ID" value="MFD0960721.1"/>
    <property type="molecule type" value="Genomic_DNA"/>
</dbReference>
<feature type="transmembrane region" description="Helical" evidence="1">
    <location>
        <begin position="230"/>
        <end position="250"/>
    </location>
</feature>
<gene>
    <name evidence="2" type="ORF">ACFQ2I_15130</name>
</gene>
<dbReference type="RefSeq" id="WP_377565400.1">
    <property type="nucleotide sequence ID" value="NZ_JBHTJZ010000024.1"/>
</dbReference>
<evidence type="ECO:0000256" key="1">
    <source>
        <dbReference type="SAM" id="Phobius"/>
    </source>
</evidence>